<dbReference type="AlphaFoldDB" id="A0A382YXL4"/>
<protein>
    <recommendedName>
        <fullName evidence="1">N-acetyltransferase domain-containing protein</fullName>
    </recommendedName>
</protein>
<sequence>VEQNCPYPELDGFDIDSDTRHVWIADEESPVSYLRVLRENKEVNRIGRVATSLHNRRRGMAESLVEHVINTTSGELVLDAQAYLENWYEEMGFITNGEAFEEGCGRDVNSGILHVPMVYKREID</sequence>
<dbReference type="Gene3D" id="3.40.630.30">
    <property type="match status" value="1"/>
</dbReference>
<dbReference type="InterPro" id="IPR016181">
    <property type="entry name" value="Acyl_CoA_acyltransferase"/>
</dbReference>
<evidence type="ECO:0000259" key="1">
    <source>
        <dbReference type="PROSITE" id="PS51186"/>
    </source>
</evidence>
<dbReference type="EMBL" id="UINC01179247">
    <property type="protein sequence ID" value="SVD87840.1"/>
    <property type="molecule type" value="Genomic_DNA"/>
</dbReference>
<gene>
    <name evidence="2" type="ORF">METZ01_LOCUS440694</name>
</gene>
<proteinExistence type="predicted"/>
<dbReference type="InterPro" id="IPR000182">
    <property type="entry name" value="GNAT_dom"/>
</dbReference>
<feature type="non-terminal residue" evidence="2">
    <location>
        <position position="1"/>
    </location>
</feature>
<name>A0A382YXL4_9ZZZZ</name>
<evidence type="ECO:0000313" key="2">
    <source>
        <dbReference type="EMBL" id="SVD87840.1"/>
    </source>
</evidence>
<dbReference type="Pfam" id="PF13673">
    <property type="entry name" value="Acetyltransf_10"/>
    <property type="match status" value="1"/>
</dbReference>
<feature type="domain" description="N-acetyltransferase" evidence="1">
    <location>
        <begin position="1"/>
        <end position="122"/>
    </location>
</feature>
<dbReference type="SUPFAM" id="SSF55729">
    <property type="entry name" value="Acyl-CoA N-acyltransferases (Nat)"/>
    <property type="match status" value="1"/>
</dbReference>
<dbReference type="GO" id="GO:0016747">
    <property type="term" value="F:acyltransferase activity, transferring groups other than amino-acyl groups"/>
    <property type="evidence" value="ECO:0007669"/>
    <property type="project" value="InterPro"/>
</dbReference>
<reference evidence="2" key="1">
    <citation type="submission" date="2018-05" db="EMBL/GenBank/DDBJ databases">
        <authorList>
            <person name="Lanie J.A."/>
            <person name="Ng W.-L."/>
            <person name="Kazmierczak K.M."/>
            <person name="Andrzejewski T.M."/>
            <person name="Davidsen T.M."/>
            <person name="Wayne K.J."/>
            <person name="Tettelin H."/>
            <person name="Glass J.I."/>
            <person name="Rusch D."/>
            <person name="Podicherti R."/>
            <person name="Tsui H.-C.T."/>
            <person name="Winkler M.E."/>
        </authorList>
    </citation>
    <scope>NUCLEOTIDE SEQUENCE</scope>
</reference>
<accession>A0A382YXL4</accession>
<dbReference type="PROSITE" id="PS51186">
    <property type="entry name" value="GNAT"/>
    <property type="match status" value="1"/>
</dbReference>
<organism evidence="2">
    <name type="scientific">marine metagenome</name>
    <dbReference type="NCBI Taxonomy" id="408172"/>
    <lineage>
        <taxon>unclassified sequences</taxon>
        <taxon>metagenomes</taxon>
        <taxon>ecological metagenomes</taxon>
    </lineage>
</organism>